<protein>
    <submittedName>
        <fullName evidence="2">Peptidoglycan-binding domain-containing protein</fullName>
    </submittedName>
</protein>
<dbReference type="AlphaFoldDB" id="A0A8H6U595"/>
<sequence length="622" mass="69859">MASSEINPHDFWLSFGPSLKSGSKTAKVPDITPGEYTSPHPKRIIVCCDGTWQTSTTISRNIPSNVTRLSRAISKFGDNGKPQIVYYGSGVGTGDGVTLGERIRQALFSDGLVADVIKAYNFIVTNYTLGDEIFCFGFSRGAYTARSVAGLINDIGIVLPSEMHDFHELYKIYREHQHNQSAMFRESVGYQQWITGVFDEEKEHWVRLPHRLPPDCTRLVKVVGVFDTVGALGVPGHSWAQVAINAFSDLYGSGIDNHSFHNHSLSRYIEHAFHALALDEGGYSFSPTLWRLPDTVNYDGVERNTIRLQNDFRISLESHAPPETLSSHWREMIRSDEARSEAAVVNLQQVWFPGSHINVGGGNLGILAGLPFDYEQLSLISLAWMCDQIREHLALEDSQANTLSTLAEREMMERRRYITVASYEREMMSTPVWFLSEAWRVVTHPWHPWARPVEDVAGIGWSTGLIVDAVETTFSWLPKAVATRQLIRTPQEYNKEDDFGNTGRGGDTCEAIHPSAAYRWIKDSTYRPSSLDKFVRTTVEVDGVVQYVWKKEITTEVKTPIKVLGHDAPLKFFGINTRLYTTTKVTTELELRETPIRLADKTTRALASYSEDGGAFVEGLAR</sequence>
<dbReference type="PANTHER" id="PTHR33840:SF16">
    <property type="entry name" value="DUF2235 DOMAIN-CONTAINING PROTEIN"/>
    <property type="match status" value="1"/>
</dbReference>
<accession>A0A8H6U595</accession>
<dbReference type="Proteomes" id="UP000654918">
    <property type="component" value="Unassembled WGS sequence"/>
</dbReference>
<evidence type="ECO:0000259" key="1">
    <source>
        <dbReference type="Pfam" id="PF09994"/>
    </source>
</evidence>
<evidence type="ECO:0000313" key="3">
    <source>
        <dbReference type="Proteomes" id="UP000654918"/>
    </source>
</evidence>
<dbReference type="EMBL" id="WIGO01000004">
    <property type="protein sequence ID" value="KAF6841184.1"/>
    <property type="molecule type" value="Genomic_DNA"/>
</dbReference>
<dbReference type="InterPro" id="IPR018712">
    <property type="entry name" value="Tle1-like_cat"/>
</dbReference>
<dbReference type="PANTHER" id="PTHR33840">
    <property type="match status" value="1"/>
</dbReference>
<gene>
    <name evidence="2" type="ORF">CPLU01_00745</name>
</gene>
<evidence type="ECO:0000313" key="2">
    <source>
        <dbReference type="EMBL" id="KAF6841184.1"/>
    </source>
</evidence>
<comment type="caution">
    <text evidence="2">The sequence shown here is derived from an EMBL/GenBank/DDBJ whole genome shotgun (WGS) entry which is preliminary data.</text>
</comment>
<feature type="domain" description="T6SS Phospholipase effector Tle1-like catalytic" evidence="1">
    <location>
        <begin position="42"/>
        <end position="388"/>
    </location>
</feature>
<dbReference type="Gene3D" id="3.40.50.1820">
    <property type="entry name" value="alpha/beta hydrolase"/>
    <property type="match status" value="1"/>
</dbReference>
<dbReference type="Pfam" id="PF09994">
    <property type="entry name" value="T6SS_Tle1-like_cat"/>
    <property type="match status" value="1"/>
</dbReference>
<reference evidence="2" key="1">
    <citation type="journal article" date="2020" name="Phytopathology">
        <title>Genome Sequence Resources of Colletotrichum truncatum, C. plurivorum, C. musicola, and C. sojae: Four Species Pathogenic to Soybean (Glycine max).</title>
        <authorList>
            <person name="Rogerio F."/>
            <person name="Boufleur T.R."/>
            <person name="Ciampi-Guillardi M."/>
            <person name="Sukno S.A."/>
            <person name="Thon M.R."/>
            <person name="Massola Junior N.S."/>
            <person name="Baroncelli R."/>
        </authorList>
    </citation>
    <scope>NUCLEOTIDE SEQUENCE</scope>
    <source>
        <strain evidence="2">LFN00145</strain>
    </source>
</reference>
<organism evidence="2 3">
    <name type="scientific">Colletotrichum plurivorum</name>
    <dbReference type="NCBI Taxonomy" id="2175906"/>
    <lineage>
        <taxon>Eukaryota</taxon>
        <taxon>Fungi</taxon>
        <taxon>Dikarya</taxon>
        <taxon>Ascomycota</taxon>
        <taxon>Pezizomycotina</taxon>
        <taxon>Sordariomycetes</taxon>
        <taxon>Hypocreomycetidae</taxon>
        <taxon>Glomerellales</taxon>
        <taxon>Glomerellaceae</taxon>
        <taxon>Colletotrichum</taxon>
        <taxon>Colletotrichum orchidearum species complex</taxon>
    </lineage>
</organism>
<name>A0A8H6U595_9PEZI</name>
<dbReference type="SUPFAM" id="SSF53474">
    <property type="entry name" value="alpha/beta-Hydrolases"/>
    <property type="match status" value="1"/>
</dbReference>
<keyword evidence="3" id="KW-1185">Reference proteome</keyword>
<dbReference type="InterPro" id="IPR029058">
    <property type="entry name" value="AB_hydrolase_fold"/>
</dbReference>
<proteinExistence type="predicted"/>